<gene>
    <name evidence="10" type="ORF">AXG93_2016s1210</name>
</gene>
<dbReference type="PANTHER" id="PTHR23074:SF78">
    <property type="entry name" value="KATANIN P60 ATPASE-CONTAINING SUBUNIT A-LIKE 2"/>
    <property type="match status" value="1"/>
</dbReference>
<keyword evidence="6" id="KW-0206">Cytoskeleton</keyword>
<evidence type="ECO:0000256" key="3">
    <source>
        <dbReference type="ARBA" id="ARBA00022701"/>
    </source>
</evidence>
<sequence length="104" mass="11780">MCESLLPKTVNADLPYDAMVELTEGYSGSDIRIVCKEAAMRPLRRLMTELERLEKEAHTEEDLPQIGPITEEDVRIALETTRPSAHLLADRYEQFDADFGSRAV</sequence>
<dbReference type="PANTHER" id="PTHR23074">
    <property type="entry name" value="AAA DOMAIN-CONTAINING"/>
    <property type="match status" value="1"/>
</dbReference>
<dbReference type="GO" id="GO:0005819">
    <property type="term" value="C:spindle"/>
    <property type="evidence" value="ECO:0007669"/>
    <property type="project" value="UniProtKB-SubCell"/>
</dbReference>
<dbReference type="Pfam" id="PF17862">
    <property type="entry name" value="AAA_lid_3"/>
    <property type="match status" value="1"/>
</dbReference>
<keyword evidence="7" id="KW-0413">Isomerase</keyword>
<reference evidence="10" key="1">
    <citation type="submission" date="2016-03" db="EMBL/GenBank/DDBJ databases">
        <title>Mechanisms controlling the formation of the plant cell surface in tip-growing cells are functionally conserved among land plants.</title>
        <authorList>
            <person name="Honkanen S."/>
            <person name="Jones V.A."/>
            <person name="Morieri G."/>
            <person name="Champion C."/>
            <person name="Hetherington A.J."/>
            <person name="Kelly S."/>
            <person name="Saint-Marcoux D."/>
            <person name="Proust H."/>
            <person name="Prescott H."/>
            <person name="Dolan L."/>
        </authorList>
    </citation>
    <scope>NUCLEOTIDE SEQUENCE [LARGE SCALE GENOMIC DNA]</scope>
    <source>
        <tissue evidence="10">Whole gametophyte</tissue>
    </source>
</reference>
<dbReference type="GO" id="GO:0005524">
    <property type="term" value="F:ATP binding"/>
    <property type="evidence" value="ECO:0007669"/>
    <property type="project" value="UniProtKB-KW"/>
</dbReference>
<dbReference type="GO" id="GO:0005874">
    <property type="term" value="C:microtubule"/>
    <property type="evidence" value="ECO:0007669"/>
    <property type="project" value="UniProtKB-KW"/>
</dbReference>
<dbReference type="InterPro" id="IPR050304">
    <property type="entry name" value="MT-severing_AAA_ATPase"/>
</dbReference>
<dbReference type="Gene3D" id="1.10.8.60">
    <property type="match status" value="1"/>
</dbReference>
<evidence type="ECO:0000256" key="1">
    <source>
        <dbReference type="ARBA" id="ARBA00004186"/>
    </source>
</evidence>
<comment type="caution">
    <text evidence="10">The sequence shown here is derived from an EMBL/GenBank/DDBJ whole genome shotgun (WGS) entry which is preliminary data.</text>
</comment>
<name>A0A176VXU4_MARPO</name>
<evidence type="ECO:0000313" key="10">
    <source>
        <dbReference type="EMBL" id="OAE24716.1"/>
    </source>
</evidence>
<evidence type="ECO:0000256" key="7">
    <source>
        <dbReference type="ARBA" id="ARBA00023235"/>
    </source>
</evidence>
<feature type="coiled-coil region" evidence="8">
    <location>
        <begin position="36"/>
        <end position="63"/>
    </location>
</feature>
<protein>
    <recommendedName>
        <fullName evidence="9">AAA ATPase AAA+ lid domain-containing protein</fullName>
    </recommendedName>
</protein>
<organism evidence="10 11">
    <name type="scientific">Marchantia polymorpha subsp. ruderalis</name>
    <dbReference type="NCBI Taxonomy" id="1480154"/>
    <lineage>
        <taxon>Eukaryota</taxon>
        <taxon>Viridiplantae</taxon>
        <taxon>Streptophyta</taxon>
        <taxon>Embryophyta</taxon>
        <taxon>Marchantiophyta</taxon>
        <taxon>Marchantiopsida</taxon>
        <taxon>Marchantiidae</taxon>
        <taxon>Marchantiales</taxon>
        <taxon>Marchantiaceae</taxon>
        <taxon>Marchantia</taxon>
    </lineage>
</organism>
<evidence type="ECO:0000256" key="2">
    <source>
        <dbReference type="ARBA" id="ARBA00022490"/>
    </source>
</evidence>
<evidence type="ECO:0000259" key="9">
    <source>
        <dbReference type="Pfam" id="PF17862"/>
    </source>
</evidence>
<dbReference type="EMBL" id="LVLJ01002490">
    <property type="protein sequence ID" value="OAE24716.1"/>
    <property type="molecule type" value="Genomic_DNA"/>
</dbReference>
<feature type="domain" description="AAA ATPase AAA+ lid" evidence="9">
    <location>
        <begin position="15"/>
        <end position="51"/>
    </location>
</feature>
<keyword evidence="3" id="KW-0493">Microtubule</keyword>
<dbReference type="Proteomes" id="UP000077202">
    <property type="component" value="Unassembled WGS sequence"/>
</dbReference>
<keyword evidence="5" id="KW-0067">ATP-binding</keyword>
<accession>A0A176VXU4</accession>
<evidence type="ECO:0000313" key="11">
    <source>
        <dbReference type="Proteomes" id="UP000077202"/>
    </source>
</evidence>
<dbReference type="GO" id="GO:0016887">
    <property type="term" value="F:ATP hydrolysis activity"/>
    <property type="evidence" value="ECO:0007669"/>
    <property type="project" value="TreeGrafter"/>
</dbReference>
<comment type="subcellular location">
    <subcellularLocation>
        <location evidence="1">Cytoplasm</location>
        <location evidence="1">Cytoskeleton</location>
        <location evidence="1">Spindle</location>
    </subcellularLocation>
</comment>
<keyword evidence="11" id="KW-1185">Reference proteome</keyword>
<dbReference type="GO" id="GO:0016853">
    <property type="term" value="F:isomerase activity"/>
    <property type="evidence" value="ECO:0007669"/>
    <property type="project" value="UniProtKB-KW"/>
</dbReference>
<evidence type="ECO:0000256" key="5">
    <source>
        <dbReference type="ARBA" id="ARBA00022840"/>
    </source>
</evidence>
<dbReference type="AlphaFoldDB" id="A0A176VXU4"/>
<evidence type="ECO:0000256" key="6">
    <source>
        <dbReference type="ARBA" id="ARBA00023212"/>
    </source>
</evidence>
<evidence type="ECO:0000256" key="8">
    <source>
        <dbReference type="SAM" id="Coils"/>
    </source>
</evidence>
<proteinExistence type="predicted"/>
<keyword evidence="4" id="KW-0547">Nucleotide-binding</keyword>
<evidence type="ECO:0000256" key="4">
    <source>
        <dbReference type="ARBA" id="ARBA00022741"/>
    </source>
</evidence>
<dbReference type="InterPro" id="IPR041569">
    <property type="entry name" value="AAA_lid_3"/>
</dbReference>
<keyword evidence="2" id="KW-0963">Cytoplasm</keyword>
<keyword evidence="8" id="KW-0175">Coiled coil</keyword>